<comment type="caution">
    <text evidence="6">The sequence shown here is derived from an EMBL/GenBank/DDBJ whole genome shotgun (WGS) entry which is preliminary data.</text>
</comment>
<name>A0ABS9H9H8_9ACTN</name>
<dbReference type="EMBL" id="JAKJHZ010000005">
    <property type="protein sequence ID" value="MCF6377139.1"/>
    <property type="molecule type" value="Genomic_DNA"/>
</dbReference>
<evidence type="ECO:0000256" key="1">
    <source>
        <dbReference type="ARBA" id="ARBA00001974"/>
    </source>
</evidence>
<keyword evidence="2" id="KW-0285">Flavoprotein</keyword>
<dbReference type="InterPro" id="IPR006094">
    <property type="entry name" value="Oxid_FAD_bind_N"/>
</dbReference>
<organism evidence="6 7">
    <name type="scientific">Nocardioides potassii</name>
    <dbReference type="NCBI Taxonomy" id="2911371"/>
    <lineage>
        <taxon>Bacteria</taxon>
        <taxon>Bacillati</taxon>
        <taxon>Actinomycetota</taxon>
        <taxon>Actinomycetes</taxon>
        <taxon>Propionibacteriales</taxon>
        <taxon>Nocardioidaceae</taxon>
        <taxon>Nocardioides</taxon>
    </lineage>
</organism>
<evidence type="ECO:0000256" key="2">
    <source>
        <dbReference type="ARBA" id="ARBA00022630"/>
    </source>
</evidence>
<dbReference type="Gene3D" id="1.10.45.10">
    <property type="entry name" value="Vanillyl-alcohol Oxidase, Chain A, domain 4"/>
    <property type="match status" value="1"/>
</dbReference>
<keyword evidence="7" id="KW-1185">Reference proteome</keyword>
<dbReference type="PANTHER" id="PTHR42934:SF2">
    <property type="entry name" value="GLYCOLATE OXIDASE SUBUNIT GLCD"/>
    <property type="match status" value="1"/>
</dbReference>
<gene>
    <name evidence="6" type="ORF">L2K70_05960</name>
</gene>
<dbReference type="PANTHER" id="PTHR42934">
    <property type="entry name" value="GLYCOLATE OXIDASE SUBUNIT GLCD"/>
    <property type="match status" value="1"/>
</dbReference>
<dbReference type="SUPFAM" id="SSF55103">
    <property type="entry name" value="FAD-linked oxidases, C-terminal domain"/>
    <property type="match status" value="1"/>
</dbReference>
<keyword evidence="4" id="KW-0560">Oxidoreductase</keyword>
<feature type="domain" description="FAD-binding PCMH-type" evidence="5">
    <location>
        <begin position="38"/>
        <end position="216"/>
    </location>
</feature>
<comment type="cofactor">
    <cofactor evidence="1">
        <name>FAD</name>
        <dbReference type="ChEBI" id="CHEBI:57692"/>
    </cofactor>
</comment>
<keyword evidence="3" id="KW-0274">FAD</keyword>
<evidence type="ECO:0000313" key="7">
    <source>
        <dbReference type="Proteomes" id="UP001201161"/>
    </source>
</evidence>
<dbReference type="InterPro" id="IPR016166">
    <property type="entry name" value="FAD-bd_PCMH"/>
</dbReference>
<dbReference type="SUPFAM" id="SSF56176">
    <property type="entry name" value="FAD-binding/transporter-associated domain-like"/>
    <property type="match status" value="1"/>
</dbReference>
<dbReference type="InterPro" id="IPR051914">
    <property type="entry name" value="FAD-linked_OxidoTrans_Type4"/>
</dbReference>
<dbReference type="InterPro" id="IPR016169">
    <property type="entry name" value="FAD-bd_PCMH_sub2"/>
</dbReference>
<dbReference type="Gene3D" id="3.30.465.10">
    <property type="match status" value="1"/>
</dbReference>
<dbReference type="InterPro" id="IPR004113">
    <property type="entry name" value="FAD-bd_oxidored_4_C"/>
</dbReference>
<evidence type="ECO:0000256" key="4">
    <source>
        <dbReference type="ARBA" id="ARBA00023002"/>
    </source>
</evidence>
<dbReference type="RefSeq" id="WP_236400334.1">
    <property type="nucleotide sequence ID" value="NZ_JAKJHZ010000005.1"/>
</dbReference>
<dbReference type="PROSITE" id="PS51387">
    <property type="entry name" value="FAD_PCMH"/>
    <property type="match status" value="1"/>
</dbReference>
<dbReference type="Gene3D" id="3.30.70.2740">
    <property type="match status" value="1"/>
</dbReference>
<sequence length="456" mass="46867">MDAVAALPELVAALPDGVVATDPATLENHRHDWSRDTGAGTPVAVVRAEDAGQVQAAVRWAASYGVPVVPRGAGSGLSGGASAVDGGIVLSLERMRAIDIDADCQVAVVEPGAFNAEVKAAAKEHGLWYPPDPSSFEICSIGGNVATNAGGLCCVKYGVTTDYVLGLDVVLADGTLVTLGGKRIKDVAGFSLVKLFVGSEGTLGVVTRAILRLVPQPLPAATLVASFASVVAAAEAVVAVRRTLRPSMMELMDRATINAVENYAPRGLDRTAGALLVVQSDAPGDARTTEIGVVHAACEAAGATEVVVTDDPEEGEMFVAARRASFPAVEARGALLLEDVGAAVPLLPDLLAAVEEIARRHDVEIPTVAHAGDGNTHPIIVYPPGDADAERRARAAFDDILQATIRLGGTITGEHGVGRTKKAALPDQLGDDVMALTRRIKDALDPAGILNPGAVL</sequence>
<evidence type="ECO:0000313" key="6">
    <source>
        <dbReference type="EMBL" id="MCF6377139.1"/>
    </source>
</evidence>
<evidence type="ECO:0000256" key="3">
    <source>
        <dbReference type="ARBA" id="ARBA00022827"/>
    </source>
</evidence>
<dbReference type="InterPro" id="IPR036318">
    <property type="entry name" value="FAD-bd_PCMH-like_sf"/>
</dbReference>
<dbReference type="Proteomes" id="UP001201161">
    <property type="component" value="Unassembled WGS sequence"/>
</dbReference>
<proteinExistence type="predicted"/>
<protein>
    <submittedName>
        <fullName evidence="6">FAD-binding protein</fullName>
    </submittedName>
</protein>
<dbReference type="Pfam" id="PF02913">
    <property type="entry name" value="FAD-oxidase_C"/>
    <property type="match status" value="1"/>
</dbReference>
<accession>A0ABS9H9H8</accession>
<dbReference type="InterPro" id="IPR016171">
    <property type="entry name" value="Vanillyl_alc_oxidase_C-sub2"/>
</dbReference>
<evidence type="ECO:0000259" key="5">
    <source>
        <dbReference type="PROSITE" id="PS51387"/>
    </source>
</evidence>
<dbReference type="Pfam" id="PF01565">
    <property type="entry name" value="FAD_binding_4"/>
    <property type="match status" value="1"/>
</dbReference>
<dbReference type="InterPro" id="IPR016164">
    <property type="entry name" value="FAD-linked_Oxase-like_C"/>
</dbReference>
<reference evidence="6 7" key="1">
    <citation type="submission" date="2022-01" db="EMBL/GenBank/DDBJ databases">
        <title>Nocardioides sp. nov., an actinomycete isolated from mining soil.</title>
        <authorList>
            <person name="Liu L."/>
        </authorList>
    </citation>
    <scope>NUCLEOTIDE SEQUENCE [LARGE SCALE GENOMIC DNA]</scope>
    <source>
        <strain evidence="6 7">KLBMP 9356</strain>
    </source>
</reference>